<evidence type="ECO:0000313" key="2">
    <source>
        <dbReference type="Proteomes" id="UP000216475"/>
    </source>
</evidence>
<dbReference type="RefSeq" id="WP_095269534.1">
    <property type="nucleotide sequence ID" value="NZ_NPBH01000029.1"/>
</dbReference>
<proteinExistence type="predicted"/>
<protein>
    <submittedName>
        <fullName evidence="1">Uncharacterized protein</fullName>
    </submittedName>
</protein>
<dbReference type="AlphaFoldDB" id="A0A268HEC4"/>
<evidence type="ECO:0000313" key="1">
    <source>
        <dbReference type="EMBL" id="PAE08190.1"/>
    </source>
</evidence>
<organism evidence="1 2">
    <name type="scientific">Terribacillus saccharophilus</name>
    <dbReference type="NCBI Taxonomy" id="361277"/>
    <lineage>
        <taxon>Bacteria</taxon>
        <taxon>Bacillati</taxon>
        <taxon>Bacillota</taxon>
        <taxon>Bacilli</taxon>
        <taxon>Bacillales</taxon>
        <taxon>Bacillaceae</taxon>
        <taxon>Terribacillus</taxon>
    </lineage>
</organism>
<name>A0A268HEC4_9BACI</name>
<comment type="caution">
    <text evidence="1">The sequence shown here is derived from an EMBL/GenBank/DDBJ whole genome shotgun (WGS) entry which is preliminary data.</text>
</comment>
<sequence>MPIRKRVLQLETKASPGWWKRDVESGGNRTFLAAALNEREVGAAGKHHSRYPIEQVRLGQLEWHRGFNRLFQVEEAVFLFEGGNGICTNLVQQNY</sequence>
<dbReference type="Proteomes" id="UP000216475">
    <property type="component" value="Unassembled WGS sequence"/>
</dbReference>
<accession>A0A268HEC4</accession>
<reference evidence="1 2" key="1">
    <citation type="submission" date="2017-07" db="EMBL/GenBank/DDBJ databases">
        <title>Isolation and whole genome analysis of endospore-forming bacteria from heroin.</title>
        <authorList>
            <person name="Kalinowski J."/>
            <person name="Ahrens B."/>
            <person name="Al-Dilaimi A."/>
            <person name="Winkler A."/>
            <person name="Wibberg D."/>
            <person name="Schleenbecker U."/>
            <person name="Ruckert C."/>
            <person name="Wolfel R."/>
            <person name="Grass G."/>
        </authorList>
    </citation>
    <scope>NUCLEOTIDE SEQUENCE [LARGE SCALE GENOMIC DNA]</scope>
    <source>
        <strain evidence="1 2">7509</strain>
    </source>
</reference>
<gene>
    <name evidence="1" type="ORF">CHI12_07390</name>
</gene>
<dbReference type="EMBL" id="NPBH01000029">
    <property type="protein sequence ID" value="PAE08190.1"/>
    <property type="molecule type" value="Genomic_DNA"/>
</dbReference>